<dbReference type="SUPFAM" id="SSF53706">
    <property type="entry name" value="Formate dehydrogenase/DMSO reductase, domains 1-3"/>
    <property type="match status" value="1"/>
</dbReference>
<dbReference type="GO" id="GO:0046872">
    <property type="term" value="F:metal ion binding"/>
    <property type="evidence" value="ECO:0007669"/>
    <property type="project" value="UniProtKB-KW"/>
</dbReference>
<evidence type="ECO:0000259" key="6">
    <source>
        <dbReference type="PROSITE" id="PS51669"/>
    </source>
</evidence>
<dbReference type="InterPro" id="IPR006963">
    <property type="entry name" value="Mopterin_OxRdtase_4Fe-4S_dom"/>
</dbReference>
<reference evidence="7 8" key="1">
    <citation type="submission" date="2016-11" db="EMBL/GenBank/DDBJ databases">
        <authorList>
            <person name="Jaros S."/>
            <person name="Januszkiewicz K."/>
            <person name="Wedrychowicz H."/>
        </authorList>
    </citation>
    <scope>NUCLEOTIDE SEQUENCE [LARGE SCALE GENOMIC DNA]</scope>
    <source>
        <strain evidence="7 8">DSM 10068</strain>
    </source>
</reference>
<dbReference type="Gene3D" id="2.20.25.90">
    <property type="entry name" value="ADC-like domains"/>
    <property type="match status" value="1"/>
</dbReference>
<proteinExistence type="predicted"/>
<name>A0A1M5TZT0_9FIRM</name>
<dbReference type="AlphaFoldDB" id="A0A1M5TZT0"/>
<accession>A0A1M5TZT0</accession>
<dbReference type="STRING" id="1123282.SAMN02745823_00294"/>
<evidence type="ECO:0000256" key="1">
    <source>
        <dbReference type="ARBA" id="ARBA00022485"/>
    </source>
</evidence>
<sequence length="143" mass="15668">MTKQVESICPYCGAGCHIMFSVDEAANKIVDAVPAKGRTNDGTLCLKGHYGWDFLNDPQILTKRLRHPMIRKGGKESPLEEVGWDEAIHFVAGRLTEIKNTYGPDAIMGTASARGPGNEAAYVMQKFMRACVGTNNIDHCARI</sequence>
<dbReference type="Pfam" id="PF00384">
    <property type="entry name" value="Molybdopterin"/>
    <property type="match status" value="1"/>
</dbReference>
<evidence type="ECO:0000256" key="3">
    <source>
        <dbReference type="ARBA" id="ARBA00023002"/>
    </source>
</evidence>
<dbReference type="PROSITE" id="PS51669">
    <property type="entry name" value="4FE4S_MOW_BIS_MGD"/>
    <property type="match status" value="1"/>
</dbReference>
<organism evidence="7 8">
    <name type="scientific">Sporobacter termitidis DSM 10068</name>
    <dbReference type="NCBI Taxonomy" id="1123282"/>
    <lineage>
        <taxon>Bacteria</taxon>
        <taxon>Bacillati</taxon>
        <taxon>Bacillota</taxon>
        <taxon>Clostridia</taxon>
        <taxon>Eubacteriales</taxon>
        <taxon>Oscillospiraceae</taxon>
        <taxon>Sporobacter</taxon>
    </lineage>
</organism>
<gene>
    <name evidence="7" type="ORF">SAMN02745823_00294</name>
</gene>
<keyword evidence="1" id="KW-0004">4Fe-4S</keyword>
<dbReference type="GO" id="GO:0016020">
    <property type="term" value="C:membrane"/>
    <property type="evidence" value="ECO:0007669"/>
    <property type="project" value="TreeGrafter"/>
</dbReference>
<keyword evidence="4" id="KW-0408">Iron</keyword>
<dbReference type="GO" id="GO:0003954">
    <property type="term" value="F:NADH dehydrogenase activity"/>
    <property type="evidence" value="ECO:0007669"/>
    <property type="project" value="TreeGrafter"/>
</dbReference>
<evidence type="ECO:0000313" key="8">
    <source>
        <dbReference type="Proteomes" id="UP000183995"/>
    </source>
</evidence>
<keyword evidence="3" id="KW-0560">Oxidoreductase</keyword>
<evidence type="ECO:0000313" key="7">
    <source>
        <dbReference type="EMBL" id="SHH56110.1"/>
    </source>
</evidence>
<evidence type="ECO:0000256" key="5">
    <source>
        <dbReference type="ARBA" id="ARBA00023014"/>
    </source>
</evidence>
<keyword evidence="2" id="KW-0479">Metal-binding</keyword>
<dbReference type="GO" id="GO:0051539">
    <property type="term" value="F:4 iron, 4 sulfur cluster binding"/>
    <property type="evidence" value="ECO:0007669"/>
    <property type="project" value="UniProtKB-KW"/>
</dbReference>
<dbReference type="InterPro" id="IPR050123">
    <property type="entry name" value="Prok_molybdopt-oxidoreductase"/>
</dbReference>
<dbReference type="EMBL" id="FQXV01000001">
    <property type="protein sequence ID" value="SHH56110.1"/>
    <property type="molecule type" value="Genomic_DNA"/>
</dbReference>
<feature type="domain" description="4Fe-4S Mo/W bis-MGD-type" evidence="6">
    <location>
        <begin position="2"/>
        <end position="59"/>
    </location>
</feature>
<dbReference type="InterPro" id="IPR006656">
    <property type="entry name" value="Mopterin_OxRdtase"/>
</dbReference>
<dbReference type="Proteomes" id="UP000183995">
    <property type="component" value="Unassembled WGS sequence"/>
</dbReference>
<dbReference type="SMART" id="SM00926">
    <property type="entry name" value="Molybdop_Fe4S4"/>
    <property type="match status" value="1"/>
</dbReference>
<dbReference type="GO" id="GO:0022904">
    <property type="term" value="P:respiratory electron transport chain"/>
    <property type="evidence" value="ECO:0007669"/>
    <property type="project" value="TreeGrafter"/>
</dbReference>
<dbReference type="PANTHER" id="PTHR43105:SF14">
    <property type="entry name" value="FORMATE DEHYDROGENASE H"/>
    <property type="match status" value="1"/>
</dbReference>
<keyword evidence="8" id="KW-1185">Reference proteome</keyword>
<keyword evidence="5" id="KW-0411">Iron-sulfur</keyword>
<protein>
    <submittedName>
        <fullName evidence="7">Formate dehydrogenase major subunit</fullName>
    </submittedName>
</protein>
<dbReference type="PANTHER" id="PTHR43105">
    <property type="entry name" value="RESPIRATORY NITRATE REDUCTASE"/>
    <property type="match status" value="1"/>
</dbReference>
<dbReference type="Gene3D" id="3.40.50.740">
    <property type="match status" value="1"/>
</dbReference>
<evidence type="ECO:0000256" key="4">
    <source>
        <dbReference type="ARBA" id="ARBA00023004"/>
    </source>
</evidence>
<dbReference type="Pfam" id="PF04879">
    <property type="entry name" value="Molybdop_Fe4S4"/>
    <property type="match status" value="1"/>
</dbReference>
<evidence type="ECO:0000256" key="2">
    <source>
        <dbReference type="ARBA" id="ARBA00022723"/>
    </source>
</evidence>